<dbReference type="Pfam" id="PF00534">
    <property type="entry name" value="Glycos_transf_1"/>
    <property type="match status" value="1"/>
</dbReference>
<dbReference type="GO" id="GO:0016757">
    <property type="term" value="F:glycosyltransferase activity"/>
    <property type="evidence" value="ECO:0007669"/>
    <property type="project" value="InterPro"/>
</dbReference>
<organism evidence="4 5">
    <name type="scientific">Aquiflexum gelatinilyticum</name>
    <dbReference type="NCBI Taxonomy" id="2961943"/>
    <lineage>
        <taxon>Bacteria</taxon>
        <taxon>Pseudomonadati</taxon>
        <taxon>Bacteroidota</taxon>
        <taxon>Cytophagia</taxon>
        <taxon>Cytophagales</taxon>
        <taxon>Cyclobacteriaceae</taxon>
        <taxon>Aquiflexum</taxon>
    </lineage>
</organism>
<keyword evidence="2" id="KW-0812">Transmembrane</keyword>
<feature type="transmembrane region" description="Helical" evidence="2">
    <location>
        <begin position="36"/>
        <end position="53"/>
    </location>
</feature>
<dbReference type="CDD" id="cd03801">
    <property type="entry name" value="GT4_PimA-like"/>
    <property type="match status" value="1"/>
</dbReference>
<evidence type="ECO:0000313" key="4">
    <source>
        <dbReference type="EMBL" id="MCR9015634.1"/>
    </source>
</evidence>
<keyword evidence="5" id="KW-1185">Reference proteome</keyword>
<gene>
    <name evidence="4" type="ORF">NU887_11345</name>
</gene>
<reference evidence="4" key="1">
    <citation type="submission" date="2022-08" db="EMBL/GenBank/DDBJ databases">
        <authorList>
            <person name="Zhang D."/>
        </authorList>
    </citation>
    <scope>NUCLEOTIDE SEQUENCE</scope>
    <source>
        <strain evidence="4">XJ19-11</strain>
    </source>
</reference>
<keyword evidence="2" id="KW-0472">Membrane</keyword>
<protein>
    <submittedName>
        <fullName evidence="4">Glycosyltransferase family 4 protein</fullName>
    </submittedName>
</protein>
<evidence type="ECO:0000256" key="1">
    <source>
        <dbReference type="ARBA" id="ARBA00022679"/>
    </source>
</evidence>
<evidence type="ECO:0000259" key="3">
    <source>
        <dbReference type="Pfam" id="PF00534"/>
    </source>
</evidence>
<accession>A0A9X2SYU9</accession>
<dbReference type="GO" id="GO:0009103">
    <property type="term" value="P:lipopolysaccharide biosynthetic process"/>
    <property type="evidence" value="ECO:0007669"/>
    <property type="project" value="TreeGrafter"/>
</dbReference>
<dbReference type="Proteomes" id="UP001142175">
    <property type="component" value="Unassembled WGS sequence"/>
</dbReference>
<name>A0A9X2SYU9_9BACT</name>
<dbReference type="PANTHER" id="PTHR46401:SF2">
    <property type="entry name" value="GLYCOSYLTRANSFERASE WBBK-RELATED"/>
    <property type="match status" value="1"/>
</dbReference>
<keyword evidence="2" id="KW-1133">Transmembrane helix</keyword>
<dbReference type="AlphaFoldDB" id="A0A9X2SYU9"/>
<dbReference type="SUPFAM" id="SSF53756">
    <property type="entry name" value="UDP-Glycosyltransferase/glycogen phosphorylase"/>
    <property type="match status" value="1"/>
</dbReference>
<dbReference type="EMBL" id="JANSUY010000007">
    <property type="protein sequence ID" value="MCR9015634.1"/>
    <property type="molecule type" value="Genomic_DNA"/>
</dbReference>
<evidence type="ECO:0000313" key="5">
    <source>
        <dbReference type="Proteomes" id="UP001142175"/>
    </source>
</evidence>
<dbReference type="InterPro" id="IPR001296">
    <property type="entry name" value="Glyco_trans_1"/>
</dbReference>
<dbReference type="Gene3D" id="3.40.50.2000">
    <property type="entry name" value="Glycogen Phosphorylase B"/>
    <property type="match status" value="1"/>
</dbReference>
<dbReference type="PANTHER" id="PTHR46401">
    <property type="entry name" value="GLYCOSYLTRANSFERASE WBBK-RELATED"/>
    <property type="match status" value="1"/>
</dbReference>
<evidence type="ECO:0000256" key="2">
    <source>
        <dbReference type="SAM" id="Phobius"/>
    </source>
</evidence>
<sequence length="340" mass="39182">MIIYTYPVRTAFTDRDVEMIQTKFSIKTLEFTQNPVALPFFFILQFFQLVIFLPKTKYYLCFFGGYHSVLPTFLGKIFKRKVFIQCGGTDAVNMPEINYGNFRKKWLRLATVYSFKNCTKILPVADSLVRSEYHYDPLISSKQGLKNLIPDLKTPIQTIYNGFDTDFWIDFGKERKPMTFITVAKGISNPVRGRIKGIDLIELIALRFPQAEFTLVGDVDYKPTAKNISVTGPMDKDRLRELYNIHRYYLQLSTSEGFPNALAEAMLCGCVPIGSAVGDIPLIIDDSGFILDQKNPDRLTKIIQEVLNMDFEKKRSKSRNKILKDYPYSKRKKELLGLFN</sequence>
<dbReference type="RefSeq" id="WP_258423489.1">
    <property type="nucleotide sequence ID" value="NZ_JANSUY010000007.1"/>
</dbReference>
<proteinExistence type="predicted"/>
<comment type="caution">
    <text evidence="4">The sequence shown here is derived from an EMBL/GenBank/DDBJ whole genome shotgun (WGS) entry which is preliminary data.</text>
</comment>
<feature type="domain" description="Glycosyl transferase family 1" evidence="3">
    <location>
        <begin position="225"/>
        <end position="317"/>
    </location>
</feature>
<keyword evidence="1" id="KW-0808">Transferase</keyword>